<keyword evidence="4" id="KW-0564">Palmitate</keyword>
<evidence type="ECO:0000256" key="7">
    <source>
        <dbReference type="ARBA" id="ARBA00023180"/>
    </source>
</evidence>
<name>A0A834C305_ORYME</name>
<accession>A0A834C305</accession>
<keyword evidence="7" id="KW-0325">Glycoprotein</keyword>
<protein>
    <submittedName>
        <fullName evidence="11">Cholecystokinin receptor type A</fullName>
    </submittedName>
</protein>
<evidence type="ECO:0000256" key="4">
    <source>
        <dbReference type="ARBA" id="ARBA00023139"/>
    </source>
</evidence>
<keyword evidence="3" id="KW-0297">G-protein coupled receptor</keyword>
<evidence type="ECO:0000313" key="12">
    <source>
        <dbReference type="Proteomes" id="UP000646548"/>
    </source>
</evidence>
<proteinExistence type="predicted"/>
<evidence type="ECO:0000256" key="10">
    <source>
        <dbReference type="SAM" id="MobiDB-lite"/>
    </source>
</evidence>
<evidence type="ECO:0000313" key="11">
    <source>
        <dbReference type="EMBL" id="KAF6724483.1"/>
    </source>
</evidence>
<dbReference type="InterPro" id="IPR009126">
    <property type="entry name" value="Cholcskin_rcpt"/>
</dbReference>
<dbReference type="Proteomes" id="UP000646548">
    <property type="component" value="Unassembled WGS sequence"/>
</dbReference>
<feature type="region of interest" description="Disordered" evidence="10">
    <location>
        <begin position="32"/>
        <end position="55"/>
    </location>
</feature>
<sequence length="78" mass="8752">MLFLIPGIIMMTAYGLISLELYRGIKYELPKRKSSRDRQSSIKPGDSDGCYLPPSKRKSLTWVRAALAPPAANRRWGG</sequence>
<keyword evidence="8" id="KW-0807">Transducer</keyword>
<evidence type="ECO:0000256" key="6">
    <source>
        <dbReference type="ARBA" id="ARBA00023170"/>
    </source>
</evidence>
<dbReference type="AlphaFoldDB" id="A0A834C305"/>
<keyword evidence="5" id="KW-1015">Disulfide bond</keyword>
<reference evidence="11" key="1">
    <citation type="journal article" name="BMC Genomics">
        <title>Long-read sequencing and de novo genome assembly of marine medaka (Oryzias melastigma).</title>
        <authorList>
            <person name="Liang P."/>
            <person name="Saqib H.S.A."/>
            <person name="Ni X."/>
            <person name="Shen Y."/>
        </authorList>
    </citation>
    <scope>NUCLEOTIDE SEQUENCE</scope>
    <source>
        <strain evidence="11">Bigg-433</strain>
    </source>
</reference>
<dbReference type="GO" id="GO:0005886">
    <property type="term" value="C:plasma membrane"/>
    <property type="evidence" value="ECO:0007669"/>
    <property type="project" value="UniProtKB-SubCell"/>
</dbReference>
<evidence type="ECO:0000256" key="2">
    <source>
        <dbReference type="ARBA" id="ARBA00022475"/>
    </source>
</evidence>
<keyword evidence="6 11" id="KW-0675">Receptor</keyword>
<evidence type="ECO:0000256" key="9">
    <source>
        <dbReference type="ARBA" id="ARBA00023288"/>
    </source>
</evidence>
<gene>
    <name evidence="11" type="ORF">FQA47_019842</name>
</gene>
<organism evidence="11 12">
    <name type="scientific">Oryzias melastigma</name>
    <name type="common">Marine medaka</name>
    <dbReference type="NCBI Taxonomy" id="30732"/>
    <lineage>
        <taxon>Eukaryota</taxon>
        <taxon>Metazoa</taxon>
        <taxon>Chordata</taxon>
        <taxon>Craniata</taxon>
        <taxon>Vertebrata</taxon>
        <taxon>Euteleostomi</taxon>
        <taxon>Actinopterygii</taxon>
        <taxon>Neopterygii</taxon>
        <taxon>Teleostei</taxon>
        <taxon>Neoteleostei</taxon>
        <taxon>Acanthomorphata</taxon>
        <taxon>Ovalentaria</taxon>
        <taxon>Atherinomorphae</taxon>
        <taxon>Beloniformes</taxon>
        <taxon>Adrianichthyidae</taxon>
        <taxon>Oryziinae</taxon>
        <taxon>Oryzias</taxon>
    </lineage>
</organism>
<evidence type="ECO:0000256" key="1">
    <source>
        <dbReference type="ARBA" id="ARBA00004651"/>
    </source>
</evidence>
<keyword evidence="2" id="KW-0472">Membrane</keyword>
<dbReference type="EMBL" id="WKFB01000391">
    <property type="protein sequence ID" value="KAF6724483.1"/>
    <property type="molecule type" value="Genomic_DNA"/>
</dbReference>
<evidence type="ECO:0000256" key="3">
    <source>
        <dbReference type="ARBA" id="ARBA00023040"/>
    </source>
</evidence>
<keyword evidence="9" id="KW-0449">Lipoprotein</keyword>
<evidence type="ECO:0000256" key="5">
    <source>
        <dbReference type="ARBA" id="ARBA00023157"/>
    </source>
</evidence>
<dbReference type="PRINTS" id="PR01822">
    <property type="entry name" value="CCYSTOKININR"/>
</dbReference>
<dbReference type="GO" id="GO:0004930">
    <property type="term" value="F:G protein-coupled receptor activity"/>
    <property type="evidence" value="ECO:0007669"/>
    <property type="project" value="UniProtKB-KW"/>
</dbReference>
<comment type="subcellular location">
    <subcellularLocation>
        <location evidence="1">Cell membrane</location>
        <topology evidence="1">Multi-pass membrane protein</topology>
    </subcellularLocation>
</comment>
<evidence type="ECO:0000256" key="8">
    <source>
        <dbReference type="ARBA" id="ARBA00023224"/>
    </source>
</evidence>
<keyword evidence="2" id="KW-1003">Cell membrane</keyword>
<comment type="caution">
    <text evidence="11">The sequence shown here is derived from an EMBL/GenBank/DDBJ whole genome shotgun (WGS) entry which is preliminary data.</text>
</comment>